<evidence type="ECO:0000313" key="3">
    <source>
        <dbReference type="Proteomes" id="UP001467690"/>
    </source>
</evidence>
<dbReference type="Gene3D" id="2.160.20.10">
    <property type="entry name" value="Single-stranded right-handed beta-helix, Pectin lyase-like"/>
    <property type="match status" value="1"/>
</dbReference>
<protein>
    <recommendedName>
        <fullName evidence="4">Right handed beta helix domain-containing protein</fullName>
    </recommendedName>
</protein>
<dbReference type="RefSeq" id="WP_143871115.1">
    <property type="nucleotide sequence ID" value="NZ_CP041660.1"/>
</dbReference>
<proteinExistence type="predicted"/>
<accession>A0ABV1RFY3</accession>
<organism evidence="2 3">
    <name type="scientific">Catenovulum sediminis</name>
    <dbReference type="NCBI Taxonomy" id="1740262"/>
    <lineage>
        <taxon>Bacteria</taxon>
        <taxon>Pseudomonadati</taxon>
        <taxon>Pseudomonadota</taxon>
        <taxon>Gammaproteobacteria</taxon>
        <taxon>Alteromonadales</taxon>
        <taxon>Alteromonadaceae</taxon>
        <taxon>Catenovulum</taxon>
    </lineage>
</organism>
<keyword evidence="3" id="KW-1185">Reference proteome</keyword>
<reference evidence="2 3" key="1">
    <citation type="submission" date="2024-06" db="EMBL/GenBank/DDBJ databases">
        <authorList>
            <person name="Chen R.Y."/>
        </authorList>
    </citation>
    <scope>NUCLEOTIDE SEQUENCE [LARGE SCALE GENOMIC DNA]</scope>
    <source>
        <strain evidence="2 3">D2</strain>
    </source>
</reference>
<dbReference type="SUPFAM" id="SSF51126">
    <property type="entry name" value="Pectin lyase-like"/>
    <property type="match status" value="1"/>
</dbReference>
<dbReference type="EMBL" id="JBELOE010000152">
    <property type="protein sequence ID" value="MER2491837.1"/>
    <property type="molecule type" value="Genomic_DNA"/>
</dbReference>
<name>A0ABV1RFY3_9ALTE</name>
<comment type="caution">
    <text evidence="2">The sequence shown here is derived from an EMBL/GenBank/DDBJ whole genome shotgun (WGS) entry which is preliminary data.</text>
</comment>
<dbReference type="InterPro" id="IPR011050">
    <property type="entry name" value="Pectin_lyase_fold/virulence"/>
</dbReference>
<evidence type="ECO:0008006" key="4">
    <source>
        <dbReference type="Google" id="ProtNLM"/>
    </source>
</evidence>
<gene>
    <name evidence="2" type="ORF">ABS311_08065</name>
</gene>
<feature type="signal peptide" evidence="1">
    <location>
        <begin position="1"/>
        <end position="21"/>
    </location>
</feature>
<feature type="chain" id="PRO_5046946997" description="Right handed beta helix domain-containing protein" evidence="1">
    <location>
        <begin position="22"/>
        <end position="348"/>
    </location>
</feature>
<dbReference type="InterPro" id="IPR012334">
    <property type="entry name" value="Pectin_lyas_fold"/>
</dbReference>
<keyword evidence="1" id="KW-0732">Signal</keyword>
<sequence length="348" mass="38441">MMRLLCAIKLIFILAVMQVYASEIASNHIVVDGRSYSSMQAVEKAIKNYSQVYIGPGTYTEGLHIKANNVTISGSSGTHFQGAVIKGKGTFVVSGNDTRIENLECSLVEVPSQNGACIRQEGKNLTVFGVYFHDAEQGILQNPNTGSLTVQFSRFENLGKSGRAHAIYAQGDTLLISDSEFIASKDEGHEIKSRAKNTHITNSLIASKNSRDSRLIDVPNGGIFILENCILQQGNATANRNAIGYALELKEEYKNKRKHAVLIQNNIIILERERGNLLFSSGKYKFAGKITIQNNVLIGKIVDIERYRDNNTHFTDRNHARLKNETLPQVSQLTQLIDLLTGANEEAL</sequence>
<evidence type="ECO:0000313" key="2">
    <source>
        <dbReference type="EMBL" id="MER2491837.1"/>
    </source>
</evidence>
<dbReference type="Proteomes" id="UP001467690">
    <property type="component" value="Unassembled WGS sequence"/>
</dbReference>
<evidence type="ECO:0000256" key="1">
    <source>
        <dbReference type="SAM" id="SignalP"/>
    </source>
</evidence>